<proteinExistence type="predicted"/>
<accession>A0ABP0BD52</accession>
<evidence type="ECO:0000313" key="3">
    <source>
        <dbReference type="Proteomes" id="UP001642482"/>
    </source>
</evidence>
<evidence type="ECO:0000256" key="1">
    <source>
        <dbReference type="SAM" id="MobiDB-lite"/>
    </source>
</evidence>
<gene>
    <name evidence="2" type="ORF">SEUCBS140593_003211</name>
</gene>
<dbReference type="Proteomes" id="UP001642482">
    <property type="component" value="Unassembled WGS sequence"/>
</dbReference>
<feature type="region of interest" description="Disordered" evidence="1">
    <location>
        <begin position="1"/>
        <end position="30"/>
    </location>
</feature>
<feature type="compositionally biased region" description="Basic and acidic residues" evidence="1">
    <location>
        <begin position="8"/>
        <end position="18"/>
    </location>
</feature>
<organism evidence="2 3">
    <name type="scientific">Sporothrix eucalyptigena</name>
    <dbReference type="NCBI Taxonomy" id="1812306"/>
    <lineage>
        <taxon>Eukaryota</taxon>
        <taxon>Fungi</taxon>
        <taxon>Dikarya</taxon>
        <taxon>Ascomycota</taxon>
        <taxon>Pezizomycotina</taxon>
        <taxon>Sordariomycetes</taxon>
        <taxon>Sordariomycetidae</taxon>
        <taxon>Ophiostomatales</taxon>
        <taxon>Ophiostomataceae</taxon>
        <taxon>Sporothrix</taxon>
    </lineage>
</organism>
<name>A0ABP0BD52_9PEZI</name>
<dbReference type="EMBL" id="CAWUHD010000024">
    <property type="protein sequence ID" value="CAK7217451.1"/>
    <property type="molecule type" value="Genomic_DNA"/>
</dbReference>
<reference evidence="2 3" key="1">
    <citation type="submission" date="2024-01" db="EMBL/GenBank/DDBJ databases">
        <authorList>
            <person name="Allen C."/>
            <person name="Tagirdzhanova G."/>
        </authorList>
    </citation>
    <scope>NUCLEOTIDE SEQUENCE [LARGE SCALE GENOMIC DNA]</scope>
</reference>
<protein>
    <submittedName>
        <fullName evidence="2">Uncharacterized protein</fullName>
    </submittedName>
</protein>
<evidence type="ECO:0000313" key="2">
    <source>
        <dbReference type="EMBL" id="CAK7217451.1"/>
    </source>
</evidence>
<comment type="caution">
    <text evidence="2">The sequence shown here is derived from an EMBL/GenBank/DDBJ whole genome shotgun (WGS) entry which is preliminary data.</text>
</comment>
<keyword evidence="3" id="KW-1185">Reference proteome</keyword>
<sequence>MAKKRKVEKQNSVKDGKAIPESTLGPLPTTTEGVRDDAVLGFKIRALLYDLKNIGQDAAVKAAPVNVGLSDHMDPTGASCTHNYEAEEIFEEEGSSLSLSARLRNQLLDAAIRAMLANFLESSKQTAMYGHAAHTIWHLSAQPYLASS</sequence>